<dbReference type="SMART" id="SM00155">
    <property type="entry name" value="PLDc"/>
    <property type="match status" value="2"/>
</dbReference>
<keyword evidence="5" id="KW-1185">Reference proteome</keyword>
<protein>
    <submittedName>
        <fullName evidence="4">Phospholipase D3</fullName>
    </submittedName>
</protein>
<dbReference type="GO" id="GO:0003824">
    <property type="term" value="F:catalytic activity"/>
    <property type="evidence" value="ECO:0007669"/>
    <property type="project" value="InterPro"/>
</dbReference>
<comment type="caution">
    <text evidence="4">The sequence shown here is derived from an EMBL/GenBank/DDBJ whole genome shotgun (WGS) entry which is preliminary data.</text>
</comment>
<dbReference type="OrthoDB" id="1923775at2759"/>
<sequence length="435" mass="48643">MRTTSSTLSVLLVAMVASGVALAAPGESATCRLGLAESMPDGLELTSLPGVRPTHEVLLEMIEASRQTLRIASFYLMLTPEQKKFANHPSTRAGRRVLEAIKAAGKRGVDIEIVVDSSNKRPMGNQEEIEQIRKFARVHKLDMRRTVGRGVQHSKFLVADNQTFYMGSSNFDWRSYAQVKEIGLTGKGCPTLAKDLDKIFRTLTLMVDRDEVPKEEVARIPAQVNMESPMEVQGLRMFMGASPALFFPRELTNRTDDIDGLLHVINSATKSIDISVMQYSPLQDIFGTGQRIYWPIIDEALRRAAIERKVRVRILLSDWTSTKPLDYVWARSLNSIQSSGLKGGGIHVKMFKVPSYDEFQRSVPYSRVKHDKYMVTDKSLYIGTSNWAPDYLECSGGVGVVMEPNGDPTGNGPEIVQTIRETFERDFNSQYANEL</sequence>
<keyword evidence="2" id="KW-0732">Signal</keyword>
<proteinExistence type="inferred from homology"/>
<accession>A0A8S0TK90</accession>
<feature type="chain" id="PRO_5035770024" evidence="2">
    <location>
        <begin position="24"/>
        <end position="435"/>
    </location>
</feature>
<dbReference type="EMBL" id="CACTIH010007260">
    <property type="protein sequence ID" value="CAA3006350.1"/>
    <property type="molecule type" value="Genomic_DNA"/>
</dbReference>
<dbReference type="Gene3D" id="3.30.870.10">
    <property type="entry name" value="Endonuclease Chain A"/>
    <property type="match status" value="2"/>
</dbReference>
<evidence type="ECO:0000256" key="2">
    <source>
        <dbReference type="SAM" id="SignalP"/>
    </source>
</evidence>
<evidence type="ECO:0000313" key="5">
    <source>
        <dbReference type="Proteomes" id="UP000594638"/>
    </source>
</evidence>
<comment type="similarity">
    <text evidence="1">Belongs to the phospholipase D family.</text>
</comment>
<dbReference type="PROSITE" id="PS50035">
    <property type="entry name" value="PLD"/>
    <property type="match status" value="2"/>
</dbReference>
<evidence type="ECO:0000259" key="3">
    <source>
        <dbReference type="PROSITE" id="PS50035"/>
    </source>
</evidence>
<evidence type="ECO:0000313" key="4">
    <source>
        <dbReference type="EMBL" id="CAA3006350.1"/>
    </source>
</evidence>
<dbReference type="Gramene" id="OE9A098849T1">
    <property type="protein sequence ID" value="OE9A098849C1"/>
    <property type="gene ID" value="OE9A098849"/>
</dbReference>
<evidence type="ECO:0000256" key="1">
    <source>
        <dbReference type="ARBA" id="ARBA00008664"/>
    </source>
</evidence>
<dbReference type="Pfam" id="PF13918">
    <property type="entry name" value="PLDc_3"/>
    <property type="match status" value="1"/>
</dbReference>
<organism evidence="4 5">
    <name type="scientific">Olea europaea subsp. europaea</name>
    <dbReference type="NCBI Taxonomy" id="158383"/>
    <lineage>
        <taxon>Eukaryota</taxon>
        <taxon>Viridiplantae</taxon>
        <taxon>Streptophyta</taxon>
        <taxon>Embryophyta</taxon>
        <taxon>Tracheophyta</taxon>
        <taxon>Spermatophyta</taxon>
        <taxon>Magnoliopsida</taxon>
        <taxon>eudicotyledons</taxon>
        <taxon>Gunneridae</taxon>
        <taxon>Pentapetalae</taxon>
        <taxon>asterids</taxon>
        <taxon>lamiids</taxon>
        <taxon>Lamiales</taxon>
        <taxon>Oleaceae</taxon>
        <taxon>Oleeae</taxon>
        <taxon>Olea</taxon>
    </lineage>
</organism>
<dbReference type="SUPFAM" id="SSF56024">
    <property type="entry name" value="Phospholipase D/nuclease"/>
    <property type="match status" value="2"/>
</dbReference>
<name>A0A8S0TK90_OLEEU</name>
<dbReference type="AlphaFoldDB" id="A0A8S0TK90"/>
<feature type="signal peptide" evidence="2">
    <location>
        <begin position="1"/>
        <end position="23"/>
    </location>
</feature>
<reference evidence="4 5" key="1">
    <citation type="submission" date="2019-12" db="EMBL/GenBank/DDBJ databases">
        <authorList>
            <person name="Alioto T."/>
            <person name="Alioto T."/>
            <person name="Gomez Garrido J."/>
        </authorList>
    </citation>
    <scope>NUCLEOTIDE SEQUENCE [LARGE SCALE GENOMIC DNA]</scope>
</reference>
<dbReference type="InterPro" id="IPR032803">
    <property type="entry name" value="PLDc_3"/>
</dbReference>
<feature type="domain" description="PLD phosphodiesterase" evidence="3">
    <location>
        <begin position="148"/>
        <end position="175"/>
    </location>
</feature>
<dbReference type="Proteomes" id="UP000594638">
    <property type="component" value="Unassembled WGS sequence"/>
</dbReference>
<dbReference type="CDD" id="cd09106">
    <property type="entry name" value="PLDc_vPLD3_4_5_like_1"/>
    <property type="match status" value="1"/>
</dbReference>
<feature type="domain" description="PLD phosphodiesterase" evidence="3">
    <location>
        <begin position="365"/>
        <end position="391"/>
    </location>
</feature>
<dbReference type="CDD" id="cd09107">
    <property type="entry name" value="PLDc_vPLD3_4_5_like_2"/>
    <property type="match status" value="1"/>
</dbReference>
<dbReference type="PANTHER" id="PTHR10185">
    <property type="entry name" value="PHOSPHOLIPASE D - RELATED"/>
    <property type="match status" value="1"/>
</dbReference>
<dbReference type="InterPro" id="IPR001736">
    <property type="entry name" value="PLipase_D/transphosphatidylase"/>
</dbReference>
<dbReference type="InterPro" id="IPR050874">
    <property type="entry name" value="Diverse_PLD-related"/>
</dbReference>
<gene>
    <name evidence="4" type="ORF">OLEA9_A098849</name>
</gene>
<dbReference type="PANTHER" id="PTHR10185:SF17">
    <property type="entry name" value="GM01519P-RELATED"/>
    <property type="match status" value="1"/>
</dbReference>